<accession>A0AAD1GIY6</accession>
<sequence length="186" mass="21642">MYLFINIIRRNFISKNNFPKANREIRAREVRLVGENGEMHGVVNIREALDMAERAGLDLVEISPNAVPPVCKILDFGKFKYESKKRLHEARKKQKIVVLKEMKFKPNISIGDFETKLRKIKEFLKDGDKVKISLWFKGREILHKEVGQELFKRIEVGLEGLVKIDQHAKMEGKQMIMIVSPDIKVQ</sequence>
<dbReference type="HAMAP" id="MF_00080">
    <property type="entry name" value="IF_3"/>
    <property type="match status" value="1"/>
</dbReference>
<evidence type="ECO:0000256" key="1">
    <source>
        <dbReference type="ARBA" id="ARBA00005439"/>
    </source>
</evidence>
<dbReference type="EMBL" id="AP019863">
    <property type="protein sequence ID" value="BBM92689.1"/>
    <property type="molecule type" value="Genomic_DNA"/>
</dbReference>
<dbReference type="Proteomes" id="UP000422519">
    <property type="component" value="Chromosome"/>
</dbReference>
<evidence type="ECO:0000259" key="8">
    <source>
        <dbReference type="Pfam" id="PF05198"/>
    </source>
</evidence>
<dbReference type="GO" id="GO:0003743">
    <property type="term" value="F:translation initiation factor activity"/>
    <property type="evidence" value="ECO:0007669"/>
    <property type="project" value="UniProtKB-UniRule"/>
</dbReference>
<dbReference type="PANTHER" id="PTHR10938:SF0">
    <property type="entry name" value="TRANSLATION INITIATION FACTOR IF-3, MITOCHONDRIAL"/>
    <property type="match status" value="1"/>
</dbReference>
<dbReference type="SUPFAM" id="SSF54364">
    <property type="entry name" value="Translation initiation factor IF3, N-terminal domain"/>
    <property type="match status" value="1"/>
</dbReference>
<dbReference type="InterPro" id="IPR001288">
    <property type="entry name" value="Translation_initiation_fac_3"/>
</dbReference>
<dbReference type="AlphaFoldDB" id="A0AAD1GIY6"/>
<dbReference type="Gene3D" id="3.30.110.10">
    <property type="entry name" value="Translation initiation factor 3 (IF-3), C-terminal domain"/>
    <property type="match status" value="1"/>
</dbReference>
<dbReference type="InterPro" id="IPR019815">
    <property type="entry name" value="Translation_initiation_fac_3_C"/>
</dbReference>
<dbReference type="FunFam" id="3.10.20.80:FF:000001">
    <property type="entry name" value="Translation initiation factor IF-3"/>
    <property type="match status" value="1"/>
</dbReference>
<evidence type="ECO:0000256" key="2">
    <source>
        <dbReference type="ARBA" id="ARBA00022540"/>
    </source>
</evidence>
<dbReference type="InterPro" id="IPR019813">
    <property type="entry name" value="Translation_initiation_fac3_CS"/>
</dbReference>
<keyword evidence="4" id="KW-0963">Cytoplasm</keyword>
<evidence type="ECO:0000313" key="9">
    <source>
        <dbReference type="EMBL" id="BBM92689.1"/>
    </source>
</evidence>
<dbReference type="PANTHER" id="PTHR10938">
    <property type="entry name" value="TRANSLATION INITIATION FACTOR IF-3"/>
    <property type="match status" value="1"/>
</dbReference>
<feature type="domain" description="Translation initiation factor 3 C-terminal" evidence="7">
    <location>
        <begin position="98"/>
        <end position="181"/>
    </location>
</feature>
<dbReference type="GO" id="GO:0005829">
    <property type="term" value="C:cytosol"/>
    <property type="evidence" value="ECO:0007669"/>
    <property type="project" value="TreeGrafter"/>
</dbReference>
<dbReference type="PROSITE" id="PS00938">
    <property type="entry name" value="IF3"/>
    <property type="match status" value="1"/>
</dbReference>
<dbReference type="InterPro" id="IPR036788">
    <property type="entry name" value="T_IF-3_C_sf"/>
</dbReference>
<dbReference type="Pfam" id="PF00707">
    <property type="entry name" value="IF3_C"/>
    <property type="match status" value="1"/>
</dbReference>
<dbReference type="NCBIfam" id="TIGR00168">
    <property type="entry name" value="infC"/>
    <property type="match status" value="1"/>
</dbReference>
<evidence type="ECO:0000259" key="7">
    <source>
        <dbReference type="Pfam" id="PF00707"/>
    </source>
</evidence>
<comment type="subcellular location">
    <subcellularLocation>
        <location evidence="4 6">Cytoplasm</location>
    </subcellularLocation>
</comment>
<proteinExistence type="inferred from homology"/>
<dbReference type="RefSeq" id="WP_081497909.1">
    <property type="nucleotide sequence ID" value="NZ_AP019862.1"/>
</dbReference>
<evidence type="ECO:0000256" key="4">
    <source>
        <dbReference type="HAMAP-Rule" id="MF_00080"/>
    </source>
</evidence>
<comment type="function">
    <text evidence="4 6">IF-3 binds to the 30S ribosomal subunit and shifts the equilibrium between 70S ribosomes and their 50S and 30S subunits in favor of the free subunits, thus enhancing the availability of 30S subunits on which protein synthesis initiation begins.</text>
</comment>
<name>A0AAD1GIY6_RICCR</name>
<dbReference type="Gene3D" id="3.10.20.80">
    <property type="entry name" value="Translation initiation factor 3 (IF-3), N-terminal domain"/>
    <property type="match status" value="1"/>
</dbReference>
<evidence type="ECO:0000256" key="5">
    <source>
        <dbReference type="NCBIfam" id="TIGR00168"/>
    </source>
</evidence>
<dbReference type="GO" id="GO:0043022">
    <property type="term" value="F:ribosome binding"/>
    <property type="evidence" value="ECO:0007669"/>
    <property type="project" value="UniProtKB-ARBA"/>
</dbReference>
<feature type="domain" description="Translation initiation factor 3 N-terminal" evidence="8">
    <location>
        <begin position="22"/>
        <end position="90"/>
    </location>
</feature>
<dbReference type="GO" id="GO:0032790">
    <property type="term" value="P:ribosome disassembly"/>
    <property type="evidence" value="ECO:0007669"/>
    <property type="project" value="TreeGrafter"/>
</dbReference>
<reference evidence="9" key="1">
    <citation type="journal article" date="2019" name="Front. Microbiol.">
        <title>Genomic features of Rickettsia heilongjiangensis revealed by intraspecies comparison and detailed comparison with Rickettsia japonica.</title>
        <authorList>
            <person name="Kasama K."/>
            <person name="Fujita H."/>
            <person name="Yamamoto S."/>
            <person name="Ooka T."/>
            <person name="Gotoh Y."/>
            <person name="Ogura Y."/>
            <person name="Ando S."/>
            <person name="Hayashi T."/>
        </authorList>
    </citation>
    <scope>NUCLEOTIDE SEQUENCE</scope>
    <source>
        <strain evidence="9">HCN-13</strain>
    </source>
</reference>
<keyword evidence="2 4" id="KW-0396">Initiation factor</keyword>
<dbReference type="SUPFAM" id="SSF55200">
    <property type="entry name" value="Translation initiation factor IF3, C-terminal domain"/>
    <property type="match status" value="1"/>
</dbReference>
<dbReference type="GO" id="GO:0016020">
    <property type="term" value="C:membrane"/>
    <property type="evidence" value="ECO:0007669"/>
    <property type="project" value="TreeGrafter"/>
</dbReference>
<evidence type="ECO:0000313" key="10">
    <source>
        <dbReference type="Proteomes" id="UP000422519"/>
    </source>
</evidence>
<dbReference type="GeneID" id="34513689"/>
<comment type="subunit">
    <text evidence="4 6">Monomer.</text>
</comment>
<evidence type="ECO:0000256" key="3">
    <source>
        <dbReference type="ARBA" id="ARBA00022917"/>
    </source>
</evidence>
<comment type="similarity">
    <text evidence="1 4 6">Belongs to the IF-3 family.</text>
</comment>
<keyword evidence="3 4" id="KW-0648">Protein biosynthesis</keyword>
<evidence type="ECO:0000256" key="6">
    <source>
        <dbReference type="RuleBase" id="RU000646"/>
    </source>
</evidence>
<gene>
    <name evidence="4" type="primary">infC</name>
    <name evidence="9" type="ORF">RHHCN13_03620</name>
</gene>
<dbReference type="FunFam" id="3.30.110.10:FF:000001">
    <property type="entry name" value="Translation initiation factor IF-3"/>
    <property type="match status" value="1"/>
</dbReference>
<protein>
    <recommendedName>
        <fullName evidence="4 5">Translation initiation factor IF-3</fullName>
    </recommendedName>
</protein>
<dbReference type="Pfam" id="PF05198">
    <property type="entry name" value="IF3_N"/>
    <property type="match status" value="1"/>
</dbReference>
<organism evidence="9 10">
    <name type="scientific">Rickettsia conorii subsp. heilongjiangensis</name>
    <dbReference type="NCBI Taxonomy" id="226665"/>
    <lineage>
        <taxon>Bacteria</taxon>
        <taxon>Pseudomonadati</taxon>
        <taxon>Pseudomonadota</taxon>
        <taxon>Alphaproteobacteria</taxon>
        <taxon>Rickettsiales</taxon>
        <taxon>Rickettsiaceae</taxon>
        <taxon>Rickettsieae</taxon>
        <taxon>Rickettsia</taxon>
        <taxon>spotted fever group</taxon>
    </lineage>
</organism>
<dbReference type="InterPro" id="IPR019814">
    <property type="entry name" value="Translation_initiation_fac_3_N"/>
</dbReference>
<dbReference type="InterPro" id="IPR036787">
    <property type="entry name" value="T_IF-3_N_sf"/>
</dbReference>